<feature type="transmembrane region" description="Helical" evidence="5">
    <location>
        <begin position="148"/>
        <end position="167"/>
    </location>
</feature>
<keyword evidence="3 5" id="KW-1133">Transmembrane helix</keyword>
<sequence>MGETCKAITDPNTLWTFCPSIAAACTFTIFFGLLFAAHVIQGIYYRKWYTWVVSMGSLWQTIAYIFRIISIAEPASLGDYAAWFVLILVFYPTLNLGPMAAILSTALTALAWHQVAPLWTNAFVYMIVGRMVWNFVPTAKILGITAWWFGLCFVLLDVVYVVAFPLLPVFSRAMLTEVHHSAFIVQVYGAASAEQESNSVSQTLQGLHIYMVGVGIQQLFILIFVFFATQLHRVLLRGEGLERHNQKQALRLLYTVYAVLALITLRIIFRLCEYSNGLDSTVPNHEAYQYCLDSLPMLLAFMLLCIVHPGRIMPGKECEILSRRERRKTGARCKHVFTGMGMSLRAESHGQMGA</sequence>
<feature type="transmembrane region" description="Helical" evidence="5">
    <location>
        <begin position="249"/>
        <end position="267"/>
    </location>
</feature>
<protein>
    <recommendedName>
        <fullName evidence="8">RTA1-like protein</fullName>
    </recommendedName>
</protein>
<dbReference type="Pfam" id="PF04479">
    <property type="entry name" value="RTA1"/>
    <property type="match status" value="1"/>
</dbReference>
<dbReference type="Proteomes" id="UP001345827">
    <property type="component" value="Unassembled WGS sequence"/>
</dbReference>
<evidence type="ECO:0008006" key="8">
    <source>
        <dbReference type="Google" id="ProtNLM"/>
    </source>
</evidence>
<gene>
    <name evidence="6" type="ORF">LTR25_002170</name>
</gene>
<keyword evidence="2 5" id="KW-0812">Transmembrane</keyword>
<dbReference type="PANTHER" id="PTHR31465:SF15">
    <property type="entry name" value="LIPID TRANSPORTER ATNI-RELATED"/>
    <property type="match status" value="1"/>
</dbReference>
<evidence type="ECO:0000256" key="4">
    <source>
        <dbReference type="ARBA" id="ARBA00023136"/>
    </source>
</evidence>
<comment type="caution">
    <text evidence="6">The sequence shown here is derived from an EMBL/GenBank/DDBJ whole genome shotgun (WGS) entry which is preliminary data.</text>
</comment>
<feature type="transmembrane region" description="Helical" evidence="5">
    <location>
        <begin position="118"/>
        <end position="136"/>
    </location>
</feature>
<dbReference type="GO" id="GO:0016020">
    <property type="term" value="C:membrane"/>
    <property type="evidence" value="ECO:0007669"/>
    <property type="project" value="UniProtKB-SubCell"/>
</dbReference>
<name>A0AAV9QK03_9PEZI</name>
<evidence type="ECO:0000313" key="7">
    <source>
        <dbReference type="Proteomes" id="UP001345827"/>
    </source>
</evidence>
<reference evidence="6 7" key="1">
    <citation type="submission" date="2023-06" db="EMBL/GenBank/DDBJ databases">
        <title>Black Yeasts Isolated from many extreme environments.</title>
        <authorList>
            <person name="Coleine C."/>
            <person name="Stajich J.E."/>
            <person name="Selbmann L."/>
        </authorList>
    </citation>
    <scope>NUCLEOTIDE SEQUENCE [LARGE SCALE GENOMIC DNA]</scope>
    <source>
        <strain evidence="6 7">CCFEE 5887</strain>
    </source>
</reference>
<dbReference type="PANTHER" id="PTHR31465">
    <property type="entry name" value="PROTEIN RTA1-RELATED"/>
    <property type="match status" value="1"/>
</dbReference>
<feature type="transmembrane region" description="Helical" evidence="5">
    <location>
        <begin position="12"/>
        <end position="36"/>
    </location>
</feature>
<feature type="transmembrane region" description="Helical" evidence="5">
    <location>
        <begin position="287"/>
        <end position="307"/>
    </location>
</feature>
<dbReference type="InterPro" id="IPR007568">
    <property type="entry name" value="RTA1"/>
</dbReference>
<feature type="transmembrane region" description="Helical" evidence="5">
    <location>
        <begin position="207"/>
        <end position="228"/>
    </location>
</feature>
<evidence type="ECO:0000256" key="2">
    <source>
        <dbReference type="ARBA" id="ARBA00022692"/>
    </source>
</evidence>
<evidence type="ECO:0000256" key="1">
    <source>
        <dbReference type="ARBA" id="ARBA00004141"/>
    </source>
</evidence>
<feature type="transmembrane region" description="Helical" evidence="5">
    <location>
        <begin position="81"/>
        <end position="112"/>
    </location>
</feature>
<feature type="transmembrane region" description="Helical" evidence="5">
    <location>
        <begin position="48"/>
        <end position="69"/>
    </location>
</feature>
<dbReference type="AlphaFoldDB" id="A0AAV9QK03"/>
<dbReference type="PROSITE" id="PS51257">
    <property type="entry name" value="PROKAR_LIPOPROTEIN"/>
    <property type="match status" value="1"/>
</dbReference>
<proteinExistence type="predicted"/>
<comment type="subcellular location">
    <subcellularLocation>
        <location evidence="1">Membrane</location>
        <topology evidence="1">Multi-pass membrane protein</topology>
    </subcellularLocation>
</comment>
<dbReference type="EMBL" id="JAXLQG010000003">
    <property type="protein sequence ID" value="KAK5542285.1"/>
    <property type="molecule type" value="Genomic_DNA"/>
</dbReference>
<evidence type="ECO:0000256" key="5">
    <source>
        <dbReference type="SAM" id="Phobius"/>
    </source>
</evidence>
<evidence type="ECO:0000256" key="3">
    <source>
        <dbReference type="ARBA" id="ARBA00022989"/>
    </source>
</evidence>
<accession>A0AAV9QK03</accession>
<organism evidence="6 7">
    <name type="scientific">Vermiconidia calcicola</name>
    <dbReference type="NCBI Taxonomy" id="1690605"/>
    <lineage>
        <taxon>Eukaryota</taxon>
        <taxon>Fungi</taxon>
        <taxon>Dikarya</taxon>
        <taxon>Ascomycota</taxon>
        <taxon>Pezizomycotina</taxon>
        <taxon>Dothideomycetes</taxon>
        <taxon>Dothideomycetidae</taxon>
        <taxon>Mycosphaerellales</taxon>
        <taxon>Extremaceae</taxon>
        <taxon>Vermiconidia</taxon>
    </lineage>
</organism>
<evidence type="ECO:0000313" key="6">
    <source>
        <dbReference type="EMBL" id="KAK5542285.1"/>
    </source>
</evidence>
<keyword evidence="4 5" id="KW-0472">Membrane</keyword>
<keyword evidence="7" id="KW-1185">Reference proteome</keyword>